<reference evidence="6" key="1">
    <citation type="submission" date="2016-10" db="EMBL/GenBank/DDBJ databases">
        <authorList>
            <person name="Varghese N."/>
            <person name="Submissions S."/>
        </authorList>
    </citation>
    <scope>NUCLEOTIDE SEQUENCE [LARGE SCALE GENOMIC DNA]</scope>
    <source>
        <strain evidence="6">DSM 24536</strain>
    </source>
</reference>
<feature type="transmembrane region" description="Helical" evidence="2">
    <location>
        <begin position="7"/>
        <end position="26"/>
    </location>
</feature>
<dbReference type="Gene3D" id="3.30.565.10">
    <property type="entry name" value="Histidine kinase-like ATPase, C-terminal domain"/>
    <property type="match status" value="1"/>
</dbReference>
<organism evidence="5 6">
    <name type="scientific">Daejeonella rubra</name>
    <dbReference type="NCBI Taxonomy" id="990371"/>
    <lineage>
        <taxon>Bacteria</taxon>
        <taxon>Pseudomonadati</taxon>
        <taxon>Bacteroidota</taxon>
        <taxon>Sphingobacteriia</taxon>
        <taxon>Sphingobacteriales</taxon>
        <taxon>Sphingobacteriaceae</taxon>
        <taxon>Daejeonella</taxon>
    </lineage>
</organism>
<dbReference type="Pfam" id="PF02518">
    <property type="entry name" value="HATPase_c"/>
    <property type="match status" value="1"/>
</dbReference>
<keyword evidence="5" id="KW-0808">Transferase</keyword>
<dbReference type="SMART" id="SM00028">
    <property type="entry name" value="TPR"/>
    <property type="match status" value="5"/>
</dbReference>
<keyword evidence="2" id="KW-1133">Transmembrane helix</keyword>
<keyword evidence="2" id="KW-0812">Transmembrane</keyword>
<evidence type="ECO:0000259" key="4">
    <source>
        <dbReference type="Pfam" id="PF06580"/>
    </source>
</evidence>
<gene>
    <name evidence="5" type="ORF">SAMN05421813_101141</name>
</gene>
<feature type="domain" description="Histidine kinase/HSP90-like ATPase" evidence="3">
    <location>
        <begin position="509"/>
        <end position="606"/>
    </location>
</feature>
<dbReference type="STRING" id="990371.SAMN05421813_101141"/>
<dbReference type="PANTHER" id="PTHR34220:SF7">
    <property type="entry name" value="SENSOR HISTIDINE KINASE YPDA"/>
    <property type="match status" value="1"/>
</dbReference>
<dbReference type="OrthoDB" id="6190788at2"/>
<keyword evidence="6" id="KW-1185">Reference proteome</keyword>
<dbReference type="Proteomes" id="UP000199226">
    <property type="component" value="Unassembled WGS sequence"/>
</dbReference>
<proteinExistence type="predicted"/>
<dbReference type="PROSITE" id="PS50005">
    <property type="entry name" value="TPR"/>
    <property type="match status" value="1"/>
</dbReference>
<evidence type="ECO:0000313" key="5">
    <source>
        <dbReference type="EMBL" id="SDL66651.1"/>
    </source>
</evidence>
<dbReference type="Gene3D" id="1.25.40.10">
    <property type="entry name" value="Tetratricopeptide repeat domain"/>
    <property type="match status" value="2"/>
</dbReference>
<feature type="repeat" description="TPR" evidence="1">
    <location>
        <begin position="134"/>
        <end position="166"/>
    </location>
</feature>
<name>A0A1G9LY29_9SPHI</name>
<dbReference type="InterPro" id="IPR019734">
    <property type="entry name" value="TPR_rpt"/>
</dbReference>
<evidence type="ECO:0000313" key="6">
    <source>
        <dbReference type="Proteomes" id="UP000199226"/>
    </source>
</evidence>
<evidence type="ECO:0000256" key="1">
    <source>
        <dbReference type="PROSITE-ProRule" id="PRU00339"/>
    </source>
</evidence>
<evidence type="ECO:0000259" key="3">
    <source>
        <dbReference type="Pfam" id="PF02518"/>
    </source>
</evidence>
<dbReference type="InterPro" id="IPR036890">
    <property type="entry name" value="HATPase_C_sf"/>
</dbReference>
<keyword evidence="5" id="KW-0418">Kinase</keyword>
<dbReference type="SUPFAM" id="SSF48452">
    <property type="entry name" value="TPR-like"/>
    <property type="match status" value="2"/>
</dbReference>
<dbReference type="PANTHER" id="PTHR34220">
    <property type="entry name" value="SENSOR HISTIDINE KINASE YPDA"/>
    <property type="match status" value="1"/>
</dbReference>
<dbReference type="AlphaFoldDB" id="A0A1G9LY29"/>
<dbReference type="GO" id="GO:0016020">
    <property type="term" value="C:membrane"/>
    <property type="evidence" value="ECO:0007669"/>
    <property type="project" value="InterPro"/>
</dbReference>
<keyword evidence="1" id="KW-0802">TPR repeat</keyword>
<dbReference type="InterPro" id="IPR011990">
    <property type="entry name" value="TPR-like_helical_dom_sf"/>
</dbReference>
<dbReference type="EMBL" id="FNHH01000001">
    <property type="protein sequence ID" value="SDL66651.1"/>
    <property type="molecule type" value="Genomic_DNA"/>
</dbReference>
<dbReference type="SUPFAM" id="SSF55874">
    <property type="entry name" value="ATPase domain of HSP90 chaperone/DNA topoisomerase II/histidine kinase"/>
    <property type="match status" value="1"/>
</dbReference>
<accession>A0A1G9LY29</accession>
<dbReference type="Pfam" id="PF06580">
    <property type="entry name" value="His_kinase"/>
    <property type="match status" value="1"/>
</dbReference>
<dbReference type="InterPro" id="IPR010559">
    <property type="entry name" value="Sig_transdc_His_kin_internal"/>
</dbReference>
<feature type="transmembrane region" description="Helical" evidence="2">
    <location>
        <begin position="364"/>
        <end position="390"/>
    </location>
</feature>
<dbReference type="GO" id="GO:0000155">
    <property type="term" value="F:phosphorelay sensor kinase activity"/>
    <property type="evidence" value="ECO:0007669"/>
    <property type="project" value="InterPro"/>
</dbReference>
<evidence type="ECO:0000256" key="2">
    <source>
        <dbReference type="SAM" id="Phobius"/>
    </source>
</evidence>
<dbReference type="InterPro" id="IPR003594">
    <property type="entry name" value="HATPase_dom"/>
</dbReference>
<protein>
    <submittedName>
        <fullName evidence="5">Histidine kinase</fullName>
    </submittedName>
</protein>
<sequence length="607" mass="70445">MKNKVFIAAYSVTLLLAASFIAFYSLRPERSLNMPWEDIFRKSLIETSLGDSIKINKLNKSAFDLRLSDPTKTIILADSSLKLAIKANYISGIGEAYRVKGIGHSYLNDKNQAVKNYLEAVKYFKINKDLKQQARVYNNIGNLYRFINYNKALEYYKKSLKITKNFDDEELKAGLFFNIASILRLNSKFRQALFYYNSSNKIFIARKDTVNIIINLLNTGIVYYQIKEYKEAEFRINKAIEGSEKKKLFTTLIGCYTTLSKINYELNEYSEAKINIKEGLKYSKIVKNKNFEHDLIHAAYLLENKQKNYKKALQYLIQVHKYDSLLLSKNQTDNIDKTSSYYIQQQQIQENELIIAQQKYRETLYWWTLTIIFSLILFTALIGISTYALLQKKRKRKDIEIENRVTMLEQKTLQAMVNPHFIFNVLNTIQYFISQDDSQEANKILSIFANLMRKHLEICLKSSITLMEEMEYLSLYLSLEKIRFSEKMKYNITVSNNIDGEEIILPPMLIQPFIENAIWHGIMPKETGGLIDIDFTCQNDELRIRITDNGIGISNSIKNKTSGHISRGLELIEERVSLLNKLNIKKISINKVQTGESGTEVIITIPV</sequence>
<keyword evidence="2" id="KW-0472">Membrane</keyword>
<dbReference type="InterPro" id="IPR050640">
    <property type="entry name" value="Bact_2-comp_sensor_kinase"/>
</dbReference>
<feature type="domain" description="Signal transduction histidine kinase internal region" evidence="4">
    <location>
        <begin position="409"/>
        <end position="487"/>
    </location>
</feature>